<accession>A0AAT9FQH1</accession>
<dbReference type="AlphaFoldDB" id="A0AAT9FQH1"/>
<evidence type="ECO:0008006" key="3">
    <source>
        <dbReference type="Google" id="ProtNLM"/>
    </source>
</evidence>
<gene>
    <name evidence="2" type="ORF">NT6N_32630</name>
</gene>
<evidence type="ECO:0000256" key="1">
    <source>
        <dbReference type="SAM" id="SignalP"/>
    </source>
</evidence>
<protein>
    <recommendedName>
        <fullName evidence="3">Lipoprotein</fullName>
    </recommendedName>
</protein>
<sequence>MKNHPRLFVACLMVAAVGFSVLASSCASTAFEARTAPGAGFYDEDYMGPPVIISPC</sequence>
<evidence type="ECO:0000313" key="2">
    <source>
        <dbReference type="EMBL" id="BDS08223.1"/>
    </source>
</evidence>
<dbReference type="KEGG" id="osu:NT6N_32630"/>
<dbReference type="EMBL" id="AP026866">
    <property type="protein sequence ID" value="BDS08223.1"/>
    <property type="molecule type" value="Genomic_DNA"/>
</dbReference>
<feature type="chain" id="PRO_5043580157" description="Lipoprotein" evidence="1">
    <location>
        <begin position="24"/>
        <end position="56"/>
    </location>
</feature>
<proteinExistence type="predicted"/>
<name>A0AAT9FQH1_9BACT</name>
<keyword evidence="1" id="KW-0732">Signal</keyword>
<organism evidence="2">
    <name type="scientific">Oceaniferula spumae</name>
    <dbReference type="NCBI Taxonomy" id="2979115"/>
    <lineage>
        <taxon>Bacteria</taxon>
        <taxon>Pseudomonadati</taxon>
        <taxon>Verrucomicrobiota</taxon>
        <taxon>Verrucomicrobiia</taxon>
        <taxon>Verrucomicrobiales</taxon>
        <taxon>Verrucomicrobiaceae</taxon>
        <taxon>Oceaniferula</taxon>
    </lineage>
</organism>
<feature type="signal peptide" evidence="1">
    <location>
        <begin position="1"/>
        <end position="23"/>
    </location>
</feature>
<dbReference type="PROSITE" id="PS51257">
    <property type="entry name" value="PROKAR_LIPOPROTEIN"/>
    <property type="match status" value="1"/>
</dbReference>
<reference evidence="2" key="1">
    <citation type="submission" date="2024-07" db="EMBL/GenBank/DDBJ databases">
        <title>Complete genome sequence of Verrucomicrobiaceae bacterium NT6N.</title>
        <authorList>
            <person name="Huang C."/>
            <person name="Takami H."/>
            <person name="Hamasaki K."/>
        </authorList>
    </citation>
    <scope>NUCLEOTIDE SEQUENCE</scope>
    <source>
        <strain evidence="2">NT6N</strain>
    </source>
</reference>